<feature type="chain" id="PRO_5032590080" description="WD40-like Beta Propeller Repeat" evidence="2">
    <location>
        <begin position="19"/>
        <end position="517"/>
    </location>
</feature>
<protein>
    <recommendedName>
        <fullName evidence="4">WD40-like Beta Propeller Repeat</fullName>
    </recommendedName>
</protein>
<feature type="region of interest" description="Disordered" evidence="1">
    <location>
        <begin position="152"/>
        <end position="173"/>
    </location>
</feature>
<dbReference type="AlphaFoldDB" id="A0A831LGM8"/>
<feature type="non-terminal residue" evidence="3">
    <location>
        <position position="517"/>
    </location>
</feature>
<comment type="caution">
    <text evidence="3">The sequence shown here is derived from an EMBL/GenBank/DDBJ whole genome shotgun (WGS) entry which is preliminary data.</text>
</comment>
<reference evidence="3" key="1">
    <citation type="journal article" date="2020" name="mSystems">
        <title>Genome- and Community-Level Interaction Insights into Carbon Utilization and Element Cycling Functions of Hydrothermarchaeota in Hydrothermal Sediment.</title>
        <authorList>
            <person name="Zhou Z."/>
            <person name="Liu Y."/>
            <person name="Xu W."/>
            <person name="Pan J."/>
            <person name="Luo Z.H."/>
            <person name="Li M."/>
        </authorList>
    </citation>
    <scope>NUCLEOTIDE SEQUENCE [LARGE SCALE GENOMIC DNA]</scope>
    <source>
        <strain evidence="3">SpSt-1217</strain>
    </source>
</reference>
<feature type="signal peptide" evidence="2">
    <location>
        <begin position="1"/>
        <end position="18"/>
    </location>
</feature>
<name>A0A831LGM8_9BACT</name>
<feature type="compositionally biased region" description="Basic and acidic residues" evidence="1">
    <location>
        <begin position="159"/>
        <end position="173"/>
    </location>
</feature>
<sequence>MKRIALLFLCLVSIGVLAQNPAKKSLTIDDFGSWKILANPIISNDGARIAFEQNPQKGDGLLIVKTGKSTFDTIPRGNKAAFGPENDFIAFSIRQPEDSIRKAKLDKVKKEDMPKDSLGIWVFERNEMRKFPKQKSFKIPEENARWIAFTVEPAPAPKDTTENNSQKKKEKQEGDDLVLFQVETGDTLMFRNVSDWTYAIKGNSVFFSREVKDSTGTVSSLYVFDTSTGQSSKIYSVEGWMKKLTSDEAGNQFAFLFSQDTIIEKAYSLFLGNLNREPEKIVDGYTSGIPVGWTPSENGNINFSQDGTKLFFGTAETPEPAPKDTLLDEEKPKLDIWHWQDLKLQPQQKVEAEREKKRTYLAVFHIDLNRFIQLADPQIRDVTTLQKGNGDFALGYNELPYLRELSWTGTRNRDYYIVDVKSGIKREIADCKSYVRISPQGKYVVWYEPADSSFYARSTDINRLEAISLTKILPVNFYDERNDTPMDPRPYGIAGWSENDRFVYIYDRYDIWKLDPA</sequence>
<organism evidence="3">
    <name type="scientific">Mariniphaga anaerophila</name>
    <dbReference type="NCBI Taxonomy" id="1484053"/>
    <lineage>
        <taxon>Bacteria</taxon>
        <taxon>Pseudomonadati</taxon>
        <taxon>Bacteroidota</taxon>
        <taxon>Bacteroidia</taxon>
        <taxon>Marinilabiliales</taxon>
        <taxon>Prolixibacteraceae</taxon>
        <taxon>Mariniphaga</taxon>
    </lineage>
</organism>
<dbReference type="SUPFAM" id="SSF69304">
    <property type="entry name" value="Tricorn protease N-terminal domain"/>
    <property type="match status" value="1"/>
</dbReference>
<evidence type="ECO:0000256" key="1">
    <source>
        <dbReference type="SAM" id="MobiDB-lite"/>
    </source>
</evidence>
<proteinExistence type="predicted"/>
<evidence type="ECO:0000256" key="2">
    <source>
        <dbReference type="SAM" id="SignalP"/>
    </source>
</evidence>
<dbReference type="Proteomes" id="UP000886047">
    <property type="component" value="Unassembled WGS sequence"/>
</dbReference>
<evidence type="ECO:0000313" key="3">
    <source>
        <dbReference type="EMBL" id="HDR51087.1"/>
    </source>
</evidence>
<evidence type="ECO:0008006" key="4">
    <source>
        <dbReference type="Google" id="ProtNLM"/>
    </source>
</evidence>
<accession>A0A831LGM8</accession>
<keyword evidence="2" id="KW-0732">Signal</keyword>
<gene>
    <name evidence="3" type="ORF">ENN90_05610</name>
</gene>
<dbReference type="EMBL" id="DSDK01000312">
    <property type="protein sequence ID" value="HDR51087.1"/>
    <property type="molecule type" value="Genomic_DNA"/>
</dbReference>